<evidence type="ECO:0000256" key="10">
    <source>
        <dbReference type="ARBA" id="ARBA00023136"/>
    </source>
</evidence>
<organism evidence="14">
    <name type="scientific">Allobates magnussoni</name>
    <dbReference type="NCBI Taxonomy" id="2772346"/>
    <lineage>
        <taxon>Eukaryota</taxon>
        <taxon>Metazoa</taxon>
        <taxon>Chordata</taxon>
        <taxon>Craniata</taxon>
        <taxon>Vertebrata</taxon>
        <taxon>Euteleostomi</taxon>
        <taxon>Amphibia</taxon>
        <taxon>Batrachia</taxon>
        <taxon>Anura</taxon>
        <taxon>Neobatrachia</taxon>
        <taxon>Hyloidea</taxon>
        <taxon>Aromobatidae</taxon>
        <taxon>Allobatinae</taxon>
        <taxon>Allobates</taxon>
    </lineage>
</organism>
<evidence type="ECO:0000256" key="6">
    <source>
        <dbReference type="ARBA" id="ARBA00022781"/>
    </source>
</evidence>
<evidence type="ECO:0000256" key="2">
    <source>
        <dbReference type="ARBA" id="ARBA00008892"/>
    </source>
</evidence>
<dbReference type="AlphaFoldDB" id="A0A7M3USU2"/>
<protein>
    <recommendedName>
        <fullName evidence="12">ATP synthase complex subunit 8</fullName>
    </recommendedName>
</protein>
<evidence type="ECO:0000256" key="13">
    <source>
        <dbReference type="SAM" id="Phobius"/>
    </source>
</evidence>
<proteinExistence type="inferred from homology"/>
<comment type="subcellular location">
    <subcellularLocation>
        <location evidence="1 12">Mitochondrion membrane</location>
        <topology evidence="1 12">Single-pass membrane protein</topology>
    </subcellularLocation>
</comment>
<dbReference type="InterPro" id="IPR001421">
    <property type="entry name" value="ATP8_metazoa"/>
</dbReference>
<dbReference type="EMBL" id="MT627184">
    <property type="protein sequence ID" value="QOJ44879.1"/>
    <property type="molecule type" value="Genomic_DNA"/>
</dbReference>
<evidence type="ECO:0000256" key="1">
    <source>
        <dbReference type="ARBA" id="ARBA00004304"/>
    </source>
</evidence>
<keyword evidence="5 12" id="KW-0812">Transmembrane</keyword>
<keyword evidence="10 13" id="KW-0472">Membrane</keyword>
<keyword evidence="7 13" id="KW-1133">Transmembrane helix</keyword>
<sequence>MPQLTRAPWLFVLLTSWAILLFFATTKITKFTFLYDPSMLTFKNTNMPLTWPWL</sequence>
<keyword evidence="6 12" id="KW-0375">Hydrogen ion transport</keyword>
<keyword evidence="4 12" id="KW-0138">CF(0)</keyword>
<dbReference type="GO" id="GO:0045259">
    <property type="term" value="C:proton-transporting ATP synthase complex"/>
    <property type="evidence" value="ECO:0007669"/>
    <property type="project" value="UniProtKB-KW"/>
</dbReference>
<keyword evidence="9 12" id="KW-0496">Mitochondrion</keyword>
<comment type="similarity">
    <text evidence="2 12">Belongs to the ATPase protein 8 family.</text>
</comment>
<evidence type="ECO:0000256" key="7">
    <source>
        <dbReference type="ARBA" id="ARBA00022989"/>
    </source>
</evidence>
<keyword evidence="3 12" id="KW-0813">Transport</keyword>
<evidence type="ECO:0000256" key="8">
    <source>
        <dbReference type="ARBA" id="ARBA00023065"/>
    </source>
</evidence>
<gene>
    <name evidence="14" type="primary">ATP8</name>
</gene>
<evidence type="ECO:0000256" key="3">
    <source>
        <dbReference type="ARBA" id="ARBA00022448"/>
    </source>
</evidence>
<dbReference type="GO" id="GO:0015078">
    <property type="term" value="F:proton transmembrane transporter activity"/>
    <property type="evidence" value="ECO:0007669"/>
    <property type="project" value="InterPro"/>
</dbReference>
<evidence type="ECO:0000256" key="5">
    <source>
        <dbReference type="ARBA" id="ARBA00022692"/>
    </source>
</evidence>
<dbReference type="Pfam" id="PF00895">
    <property type="entry name" value="ATP-synt_8"/>
    <property type="match status" value="1"/>
</dbReference>
<dbReference type="GO" id="GO:0015986">
    <property type="term" value="P:proton motive force-driven ATP synthesis"/>
    <property type="evidence" value="ECO:0007669"/>
    <property type="project" value="InterPro"/>
</dbReference>
<reference evidence="14" key="1">
    <citation type="journal article" date="2020" name="J. Biogeogr.">
        <title>Historical biogeography identifies a possible role of Miocene wetlands in the diversification of the Amazonian rocket frogs (Aromobatidae: Allobates).</title>
        <authorList>
            <person name="Rejaud A."/>
            <person name="Rodrigues M.T."/>
            <person name="Crawford A.J."/>
            <person name="Castroviejo-Fisher S."/>
            <person name="Jaramillo A.F."/>
            <person name="Chaparro J.C."/>
            <person name="Glaw F."/>
            <person name="Gagliardi-Urrutia G."/>
            <person name="Moravec J."/>
            <person name="De la Riva I.J."/>
            <person name="Perez P."/>
            <person name="Lima A.P."/>
            <person name="Werneck F.P."/>
            <person name="Hrbek T."/>
            <person name="Ron S.R."/>
            <person name="Ernst R."/>
            <person name="Kok P.J.R."/>
            <person name="Driskell A."/>
            <person name="Chave J."/>
            <person name="Fouquet A."/>
        </authorList>
    </citation>
    <scope>NUCLEOTIDE SEQUENCE</scope>
</reference>
<evidence type="ECO:0000313" key="14">
    <source>
        <dbReference type="EMBL" id="QOJ44879.1"/>
    </source>
</evidence>
<geneLocation type="mitochondrion" evidence="14"/>
<evidence type="ECO:0000256" key="11">
    <source>
        <dbReference type="ARBA" id="ARBA00023310"/>
    </source>
</evidence>
<dbReference type="GO" id="GO:0031966">
    <property type="term" value="C:mitochondrial membrane"/>
    <property type="evidence" value="ECO:0007669"/>
    <property type="project" value="UniProtKB-SubCell"/>
</dbReference>
<evidence type="ECO:0000256" key="9">
    <source>
        <dbReference type="ARBA" id="ARBA00023128"/>
    </source>
</evidence>
<evidence type="ECO:0000256" key="4">
    <source>
        <dbReference type="ARBA" id="ARBA00022547"/>
    </source>
</evidence>
<keyword evidence="11" id="KW-0066">ATP synthesis</keyword>
<keyword evidence="8 12" id="KW-0406">Ion transport</keyword>
<accession>A0A7M3USU2</accession>
<evidence type="ECO:0000256" key="12">
    <source>
        <dbReference type="RuleBase" id="RU003661"/>
    </source>
</evidence>
<feature type="transmembrane region" description="Helical" evidence="13">
    <location>
        <begin position="6"/>
        <end position="24"/>
    </location>
</feature>
<name>A0A7M3USU2_9NEOB</name>